<comment type="caution">
    <text evidence="3">The sequence shown here is derived from an EMBL/GenBank/DDBJ whole genome shotgun (WGS) entry which is preliminary data.</text>
</comment>
<name>A0ABP8HHZ0_9BACT</name>
<organism evidence="3 4">
    <name type="scientific">Flaviaesturariibacter amylovorans</name>
    <dbReference type="NCBI Taxonomy" id="1084520"/>
    <lineage>
        <taxon>Bacteria</taxon>
        <taxon>Pseudomonadati</taxon>
        <taxon>Bacteroidota</taxon>
        <taxon>Chitinophagia</taxon>
        <taxon>Chitinophagales</taxon>
        <taxon>Chitinophagaceae</taxon>
        <taxon>Flaviaestuariibacter</taxon>
    </lineage>
</organism>
<evidence type="ECO:0000256" key="1">
    <source>
        <dbReference type="SAM" id="MobiDB-lite"/>
    </source>
</evidence>
<feature type="compositionally biased region" description="Polar residues" evidence="1">
    <location>
        <begin position="115"/>
        <end position="125"/>
    </location>
</feature>
<dbReference type="Proteomes" id="UP001501725">
    <property type="component" value="Unassembled WGS sequence"/>
</dbReference>
<dbReference type="InterPro" id="IPR055407">
    <property type="entry name" value="TraM_C"/>
</dbReference>
<reference evidence="4" key="1">
    <citation type="journal article" date="2019" name="Int. J. Syst. Evol. Microbiol.">
        <title>The Global Catalogue of Microorganisms (GCM) 10K type strain sequencing project: providing services to taxonomists for standard genome sequencing and annotation.</title>
        <authorList>
            <consortium name="The Broad Institute Genomics Platform"/>
            <consortium name="The Broad Institute Genome Sequencing Center for Infectious Disease"/>
            <person name="Wu L."/>
            <person name="Ma J."/>
        </authorList>
    </citation>
    <scope>NUCLEOTIDE SEQUENCE [LARGE SCALE GENOMIC DNA]</scope>
    <source>
        <strain evidence="4">JCM 17919</strain>
    </source>
</reference>
<dbReference type="EMBL" id="BAABGY010000011">
    <property type="protein sequence ID" value="GAA4339625.1"/>
    <property type="molecule type" value="Genomic_DNA"/>
</dbReference>
<evidence type="ECO:0000313" key="4">
    <source>
        <dbReference type="Proteomes" id="UP001501725"/>
    </source>
</evidence>
<gene>
    <name evidence="3" type="ORF">GCM10023184_36860</name>
</gene>
<proteinExistence type="predicted"/>
<dbReference type="NCBIfam" id="TIGR03779">
    <property type="entry name" value="Bac_Flav_CT_M"/>
    <property type="match status" value="1"/>
</dbReference>
<feature type="domain" description="Conjugative transposon TraM C-terminal" evidence="2">
    <location>
        <begin position="239"/>
        <end position="383"/>
    </location>
</feature>
<evidence type="ECO:0000259" key="2">
    <source>
        <dbReference type="Pfam" id="PF12508"/>
    </source>
</evidence>
<accession>A0ABP8HHZ0</accession>
<evidence type="ECO:0000313" key="3">
    <source>
        <dbReference type="EMBL" id="GAA4339625.1"/>
    </source>
</evidence>
<keyword evidence="4" id="KW-1185">Reference proteome</keyword>
<feature type="region of interest" description="Disordered" evidence="1">
    <location>
        <begin position="115"/>
        <end position="162"/>
    </location>
</feature>
<dbReference type="Pfam" id="PF12508">
    <property type="entry name" value="Transposon_TraM"/>
    <property type="match status" value="1"/>
</dbReference>
<sequence length="390" mass="41671">MAFWALGGGKGTTQATEAASTGLNMHLPPAQLKEDGSENKMSFYEAAERKAAGLDRTDSVALQPLGTRTDTSLPAPSDYPFATPPGVSAHAPYRDPNEERIYRKLDELNRQLTPAASGANMQHVNPSRAANATAGGGNRSVDELEGMIPTPTSGGSEPDPELESLNGMMDKILDIQHPERVRERLKAIEEKKRKEALTVTAHRGEAHTSLLGSGISEGSENGFYGIEEVEQETKEEGTIEAVVHGTQTLINGSVAKLRLLQDLTVGSRTVPKGAFVYGVINLNGERAEMNIPSIHYGGSLLPVQLEVYDIDGLPGLYIPGAITRETVKSSADASVQTVDIGMMDPSLKAQAASAGLSTVKSFLGKKTKMVRITVKAGYRVFLKNKTNSSN</sequence>
<protein>
    <recommendedName>
        <fullName evidence="2">Conjugative transposon TraM C-terminal domain-containing protein</fullName>
    </recommendedName>
</protein>
<dbReference type="InterPro" id="IPR022187">
    <property type="entry name" value="Conjug_transposon_TraM"/>
</dbReference>